<dbReference type="AlphaFoldDB" id="A0A0M8MP60"/>
<evidence type="ECO:0000313" key="2">
    <source>
        <dbReference type="Proteomes" id="UP000037737"/>
    </source>
</evidence>
<protein>
    <submittedName>
        <fullName evidence="1">Uncharacterized protein</fullName>
    </submittedName>
</protein>
<sequence length="283" mass="27361">MVAFTSAQTVFVSAYDATWQRMTADSAAVEAGAELRVDAAPSTVSPGDVAQARDVPGVTSASAALSGALEFGDTTAQMVALPVAAAEEVVLPAGGLVDTTALTLAAEQPGTVAADPPTLGEGATGLRVAVSVAGADGRSSAVRVGAVLVDASGAPASVSLESIAGTPEEGGGAVVAETALPEGTDPWRLLAVTTSLPPRLGGSSATVALLSAEGIGGAPLVVGGEVTLDGPGRDGVLWVADGDADGDAMAAPVGAVVSADLAARLGLSLDAPMGWGLVGRRDA</sequence>
<keyword evidence="2" id="KW-1185">Reference proteome</keyword>
<feature type="non-terminal residue" evidence="1">
    <location>
        <position position="283"/>
    </location>
</feature>
<organism evidence="1 2">
    <name type="scientific">Microbacterium aurantiacum</name>
    <dbReference type="NCBI Taxonomy" id="162393"/>
    <lineage>
        <taxon>Bacteria</taxon>
        <taxon>Bacillati</taxon>
        <taxon>Actinomycetota</taxon>
        <taxon>Actinomycetes</taxon>
        <taxon>Micrococcales</taxon>
        <taxon>Microbacteriaceae</taxon>
        <taxon>Microbacterium</taxon>
    </lineage>
</organism>
<proteinExistence type="predicted"/>
<evidence type="ECO:0000313" key="1">
    <source>
        <dbReference type="EMBL" id="KOS11474.1"/>
    </source>
</evidence>
<gene>
    <name evidence="1" type="ORF">XI38_06440</name>
</gene>
<name>A0A0M8MP60_9MICO</name>
<dbReference type="PATRIC" id="fig|84292.3.peg.1314"/>
<dbReference type="EMBL" id="LAVO01000005">
    <property type="protein sequence ID" value="KOS11474.1"/>
    <property type="molecule type" value="Genomic_DNA"/>
</dbReference>
<dbReference type="Proteomes" id="UP000037737">
    <property type="component" value="Unassembled WGS sequence"/>
</dbReference>
<accession>A0A0M8MP60</accession>
<comment type="caution">
    <text evidence="1">The sequence shown here is derived from an EMBL/GenBank/DDBJ whole genome shotgun (WGS) entry which is preliminary data.</text>
</comment>
<reference evidence="1" key="1">
    <citation type="submission" date="2015-04" db="EMBL/GenBank/DDBJ databases">
        <title>Complete genome sequence of Microbacterium chocolatum SIT 101, a bacterium enantioselectively hydrolyzing mesomeric diesters.</title>
        <authorList>
            <person name="Li X."/>
            <person name="Xu Y."/>
        </authorList>
    </citation>
    <scope>NUCLEOTIDE SEQUENCE [LARGE SCALE GENOMIC DNA]</scope>
    <source>
        <strain evidence="1">SIT 101</strain>
    </source>
</reference>